<organism evidence="10 11">
    <name type="scientific">Thermosulfurimonas marina</name>
    <dbReference type="NCBI Taxonomy" id="2047767"/>
    <lineage>
        <taxon>Bacteria</taxon>
        <taxon>Pseudomonadati</taxon>
        <taxon>Thermodesulfobacteriota</taxon>
        <taxon>Thermodesulfobacteria</taxon>
        <taxon>Thermodesulfobacteriales</taxon>
        <taxon>Thermodesulfobacteriaceae</taxon>
        <taxon>Thermosulfurimonas</taxon>
    </lineage>
</organism>
<dbReference type="GO" id="GO:0004519">
    <property type="term" value="F:endonuclease activity"/>
    <property type="evidence" value="ECO:0007669"/>
    <property type="project" value="UniProtKB-KW"/>
</dbReference>
<dbReference type="PANTHER" id="PTHR35579:SF3">
    <property type="entry name" value="CRISPR SYSTEM CMS ENDORIBONUCLEASE CSM3"/>
    <property type="match status" value="1"/>
</dbReference>
<keyword evidence="6" id="KW-0694">RNA-binding</keyword>
<evidence type="ECO:0000256" key="8">
    <source>
        <dbReference type="ARBA" id="ARBA00033183"/>
    </source>
</evidence>
<evidence type="ECO:0000256" key="6">
    <source>
        <dbReference type="ARBA" id="ARBA00022884"/>
    </source>
</evidence>
<evidence type="ECO:0000256" key="4">
    <source>
        <dbReference type="ARBA" id="ARBA00022759"/>
    </source>
</evidence>
<accession>A0A6H1WUK1</accession>
<keyword evidence="3" id="KW-0540">Nuclease</keyword>
<evidence type="ECO:0000256" key="1">
    <source>
        <dbReference type="ARBA" id="ARBA00006342"/>
    </source>
</evidence>
<dbReference type="EMBL" id="CP042909">
    <property type="protein sequence ID" value="QJA06829.1"/>
    <property type="molecule type" value="Genomic_DNA"/>
</dbReference>
<keyword evidence="7" id="KW-0051">Antiviral defense</keyword>
<evidence type="ECO:0000256" key="2">
    <source>
        <dbReference type="ARBA" id="ARBA00022150"/>
    </source>
</evidence>
<sequence length="246" mass="27345">MGKNNFQAKLREIKKITGKIILETGLHIGAGETEMHIGGTDNPVVKHPFTHEPYIPGSSLKGKVRSLLEMRSGLLPKNPDPKRPLSAEILKKDLSKEEEEVALKILKLFGASGADAEAKEAFGLGPTRASFSDCFITEDCREKARRGEIVLTEVKAENTINRITGTAVHPHFTERVPAGVEFEFSITLKIFEGDERLEEFLLEGLKLLEYDVLGGSGSRGYGRVRFKFDNSEIDQRFQAMNPFSRA</sequence>
<comment type="similarity">
    <text evidence="1">Belongs to the CRISPR-associated Csm3 family.</text>
</comment>
<dbReference type="NCBIfam" id="TIGR02582">
    <property type="entry name" value="cas7_TM1809"/>
    <property type="match status" value="1"/>
</dbReference>
<reference evidence="10 11" key="1">
    <citation type="submission" date="2019-08" db="EMBL/GenBank/DDBJ databases">
        <title>Complete genome sequence of Thermosulfurimonas marina SU872T, an anaerobic thermophilic chemolithoautotrophic bacterium isolated from a shallow marine hydrothermal vent.</title>
        <authorList>
            <person name="Allioux M."/>
            <person name="Jebbar M."/>
            <person name="Slobodkina G."/>
            <person name="Slobodkin A."/>
            <person name="Moalic Y."/>
            <person name="Frolova A."/>
            <person name="Shao Z."/>
            <person name="Alain K."/>
        </authorList>
    </citation>
    <scope>NUCLEOTIDE SEQUENCE [LARGE SCALE GENOMIC DNA]</scope>
    <source>
        <strain evidence="10 11">SU872</strain>
    </source>
</reference>
<evidence type="ECO:0000256" key="5">
    <source>
        <dbReference type="ARBA" id="ARBA00022801"/>
    </source>
</evidence>
<dbReference type="KEGG" id="tmai:FVE67_08520"/>
<evidence type="ECO:0000256" key="3">
    <source>
        <dbReference type="ARBA" id="ARBA00022722"/>
    </source>
</evidence>
<keyword evidence="11" id="KW-1185">Reference proteome</keyword>
<evidence type="ECO:0000313" key="11">
    <source>
        <dbReference type="Proteomes" id="UP000501253"/>
    </source>
</evidence>
<evidence type="ECO:0000256" key="7">
    <source>
        <dbReference type="ARBA" id="ARBA00023118"/>
    </source>
</evidence>
<evidence type="ECO:0000313" key="10">
    <source>
        <dbReference type="EMBL" id="QJA06829.1"/>
    </source>
</evidence>
<dbReference type="PANTHER" id="PTHR35579">
    <property type="entry name" value="CRISPR SYSTEM CMS ENDORIBONUCLEASE CSM3"/>
    <property type="match status" value="1"/>
</dbReference>
<dbReference type="InterPro" id="IPR052216">
    <property type="entry name" value="CRISPR_Csm3_endoribonuclease"/>
</dbReference>
<feature type="domain" description="CRISPR type III-associated protein" evidence="9">
    <location>
        <begin position="27"/>
        <end position="225"/>
    </location>
</feature>
<proteinExistence type="inferred from homology"/>
<dbReference type="InterPro" id="IPR013412">
    <property type="entry name" value="CRISPR-assoc_RAMP_Csm3"/>
</dbReference>
<dbReference type="RefSeq" id="WP_168720179.1">
    <property type="nucleotide sequence ID" value="NZ_CP042909.1"/>
</dbReference>
<dbReference type="Proteomes" id="UP000501253">
    <property type="component" value="Chromosome"/>
</dbReference>
<dbReference type="AlphaFoldDB" id="A0A6H1WUK1"/>
<evidence type="ECO:0000259" key="9">
    <source>
        <dbReference type="Pfam" id="PF03787"/>
    </source>
</evidence>
<dbReference type="GO" id="GO:0003723">
    <property type="term" value="F:RNA binding"/>
    <property type="evidence" value="ECO:0007669"/>
    <property type="project" value="UniProtKB-KW"/>
</dbReference>
<keyword evidence="4" id="KW-0255">Endonuclease</keyword>
<name>A0A6H1WUK1_9BACT</name>
<protein>
    <recommendedName>
        <fullName evidence="2">CRISPR system Cms endoribonuclease Csm3</fullName>
    </recommendedName>
    <alternativeName>
        <fullName evidence="8">CRISPR type III A-associated RAMP protein Csm3</fullName>
    </alternativeName>
</protein>
<gene>
    <name evidence="10" type="primary">csm3</name>
    <name evidence="10" type="ORF">FVE67_08520</name>
</gene>
<dbReference type="GO" id="GO:0051607">
    <property type="term" value="P:defense response to virus"/>
    <property type="evidence" value="ECO:0007669"/>
    <property type="project" value="UniProtKB-KW"/>
</dbReference>
<dbReference type="GO" id="GO:0016787">
    <property type="term" value="F:hydrolase activity"/>
    <property type="evidence" value="ECO:0007669"/>
    <property type="project" value="UniProtKB-KW"/>
</dbReference>
<dbReference type="Pfam" id="PF03787">
    <property type="entry name" value="RAMPs"/>
    <property type="match status" value="1"/>
</dbReference>
<keyword evidence="5" id="KW-0378">Hydrolase</keyword>
<dbReference type="InterPro" id="IPR005537">
    <property type="entry name" value="RAMP_III_fam"/>
</dbReference>